<dbReference type="InterPro" id="IPR052529">
    <property type="entry name" value="Bact_Transport_Assoc"/>
</dbReference>
<dbReference type="AlphaFoldDB" id="A0A846TZV5"/>
<dbReference type="Proteomes" id="UP000521379">
    <property type="component" value="Unassembled WGS sequence"/>
</dbReference>
<comment type="caution">
    <text evidence="3">The sequence shown here is derived from an EMBL/GenBank/DDBJ whole genome shotgun (WGS) entry which is preliminary data.</text>
</comment>
<keyword evidence="1" id="KW-1133">Transmembrane helix</keyword>
<feature type="transmembrane region" description="Helical" evidence="1">
    <location>
        <begin position="22"/>
        <end position="45"/>
    </location>
</feature>
<keyword evidence="4" id="KW-1185">Reference proteome</keyword>
<dbReference type="PANTHER" id="PTHR30590">
    <property type="entry name" value="INNER MEMBRANE PROTEIN"/>
    <property type="match status" value="1"/>
</dbReference>
<protein>
    <submittedName>
        <fullName evidence="3">DUF418 domain-containing protein</fullName>
    </submittedName>
</protein>
<evidence type="ECO:0000313" key="4">
    <source>
        <dbReference type="Proteomes" id="UP000521379"/>
    </source>
</evidence>
<proteinExistence type="predicted"/>
<keyword evidence="1" id="KW-0472">Membrane</keyword>
<feature type="domain" description="DUF418" evidence="2">
    <location>
        <begin position="120"/>
        <end position="270"/>
    </location>
</feature>
<gene>
    <name evidence="3" type="ORF">GTW58_12620</name>
</gene>
<evidence type="ECO:0000256" key="1">
    <source>
        <dbReference type="SAM" id="Phobius"/>
    </source>
</evidence>
<evidence type="ECO:0000313" key="3">
    <source>
        <dbReference type="EMBL" id="NKE10747.1"/>
    </source>
</evidence>
<feature type="transmembrane region" description="Helical" evidence="1">
    <location>
        <begin position="201"/>
        <end position="222"/>
    </location>
</feature>
<dbReference type="EMBL" id="JAAVUN010000049">
    <property type="protein sequence ID" value="NKE10747.1"/>
    <property type="molecule type" value="Genomic_DNA"/>
</dbReference>
<organism evidence="3 4">
    <name type="scientific">Kocuria subflava</name>
    <dbReference type="NCBI Taxonomy" id="1736139"/>
    <lineage>
        <taxon>Bacteria</taxon>
        <taxon>Bacillati</taxon>
        <taxon>Actinomycetota</taxon>
        <taxon>Actinomycetes</taxon>
        <taxon>Micrococcales</taxon>
        <taxon>Micrococcaceae</taxon>
        <taxon>Kocuria</taxon>
    </lineage>
</organism>
<feature type="transmembrane region" description="Helical" evidence="1">
    <location>
        <begin position="133"/>
        <end position="154"/>
    </location>
</feature>
<feature type="transmembrane region" description="Helical" evidence="1">
    <location>
        <begin position="234"/>
        <end position="256"/>
    </location>
</feature>
<dbReference type="Pfam" id="PF04235">
    <property type="entry name" value="DUF418"/>
    <property type="match status" value="1"/>
</dbReference>
<feature type="transmembrane region" description="Helical" evidence="1">
    <location>
        <begin position="160"/>
        <end position="181"/>
    </location>
</feature>
<keyword evidence="1" id="KW-0812">Transmembrane</keyword>
<dbReference type="PANTHER" id="PTHR30590:SF2">
    <property type="entry name" value="INNER MEMBRANE PROTEIN"/>
    <property type="match status" value="1"/>
</dbReference>
<evidence type="ECO:0000259" key="2">
    <source>
        <dbReference type="Pfam" id="PF04235"/>
    </source>
</evidence>
<reference evidence="3 4" key="1">
    <citation type="submission" date="2020-02" db="EMBL/GenBank/DDBJ databases">
        <authorList>
            <person name="Sun Q."/>
        </authorList>
    </citation>
    <scope>NUCLEOTIDE SEQUENCE [LARGE SCALE GENOMIC DNA]</scope>
    <source>
        <strain evidence="3 4">YIM 13062</strain>
    </source>
</reference>
<dbReference type="InterPro" id="IPR007349">
    <property type="entry name" value="DUF418"/>
</dbReference>
<sequence>MAWSLPLAVFAIMISGPKAQKIWMIAGLTVHVLVIAGMDLVQLLFQFLMDIPDKTEFLNDSPVGGRAAAGEVSAAGITSTDSYWDMVQDRLNDFVGGRMEIPIMFFMGIGLFLVGAHLYHAGIFDERGRKLRLWIMTLAFGVGVPVDWACRLLVPDYTGAITRYITSTLVAFGILAAVAAFHARKTDTGILGTALSAVGKMALTCYILQNLVASIIFYDWGFGVANRIAGDNTVWWTMVIYLGIAGFLIGLSLVWLRFFKRSLVEWLWHGMFDGISAALDRRQQRIQSR</sequence>
<accession>A0A846TZV5</accession>
<dbReference type="RefSeq" id="WP_157980602.1">
    <property type="nucleotide sequence ID" value="NZ_JAAVUN010000049.1"/>
</dbReference>
<feature type="transmembrane region" description="Helical" evidence="1">
    <location>
        <begin position="101"/>
        <end position="121"/>
    </location>
</feature>
<name>A0A846TZV5_9MICC</name>